<dbReference type="EMBL" id="ML208631">
    <property type="protein sequence ID" value="TFK61760.1"/>
    <property type="molecule type" value="Genomic_DNA"/>
</dbReference>
<protein>
    <submittedName>
        <fullName evidence="1">Uncharacterized protein</fullName>
    </submittedName>
</protein>
<evidence type="ECO:0000313" key="1">
    <source>
        <dbReference type="EMBL" id="TFK61760.1"/>
    </source>
</evidence>
<proteinExistence type="predicted"/>
<sequence>MTAFPAEIVEQFISHLDPDADRIKCLLSFSLVSQTWCAITQPFLYRQLVLDIDELRPTTSLINAMSKSPHIRTYVHDLLITGSLDLNESSAPILSAFNDLPSLHSLQIRPSTNIVITRKPQISLTPILESKSLTSLELSRFDNFPAQLLYHCAALRNLAIRRVTFQFPSKSDMDNESIVLRPERPMLKSLILSTQDEGGSDTLTWFMSELSPFDFSQLETFIGLDRCNETISYEIHCNFISHVSQSLKTVLIDPISHSDPDPLSPLDPQQLQKISNMTVSLVQDAAEEESTLPWLIALLSGLPNPDSLHNLTLLCGLYGHSTHGLDFYSIGWSEVDALLARCYNLKKVHIKSYDEPDDQAAGELIPWFEGQLPTLANKGILSIECSTDVTYTESLERQLMG</sequence>
<keyword evidence="2" id="KW-1185">Reference proteome</keyword>
<organism evidence="1 2">
    <name type="scientific">Pluteus cervinus</name>
    <dbReference type="NCBI Taxonomy" id="181527"/>
    <lineage>
        <taxon>Eukaryota</taxon>
        <taxon>Fungi</taxon>
        <taxon>Dikarya</taxon>
        <taxon>Basidiomycota</taxon>
        <taxon>Agaricomycotina</taxon>
        <taxon>Agaricomycetes</taxon>
        <taxon>Agaricomycetidae</taxon>
        <taxon>Agaricales</taxon>
        <taxon>Pluteineae</taxon>
        <taxon>Pluteaceae</taxon>
        <taxon>Pluteus</taxon>
    </lineage>
</organism>
<dbReference type="Proteomes" id="UP000308600">
    <property type="component" value="Unassembled WGS sequence"/>
</dbReference>
<name>A0ACD3A8M6_9AGAR</name>
<accession>A0ACD3A8M6</accession>
<gene>
    <name evidence="1" type="ORF">BDN72DRAFT_964996</name>
</gene>
<reference evidence="1 2" key="1">
    <citation type="journal article" date="2019" name="Nat. Ecol. Evol.">
        <title>Megaphylogeny resolves global patterns of mushroom evolution.</title>
        <authorList>
            <person name="Varga T."/>
            <person name="Krizsan K."/>
            <person name="Foldi C."/>
            <person name="Dima B."/>
            <person name="Sanchez-Garcia M."/>
            <person name="Sanchez-Ramirez S."/>
            <person name="Szollosi G.J."/>
            <person name="Szarkandi J.G."/>
            <person name="Papp V."/>
            <person name="Albert L."/>
            <person name="Andreopoulos W."/>
            <person name="Angelini C."/>
            <person name="Antonin V."/>
            <person name="Barry K.W."/>
            <person name="Bougher N.L."/>
            <person name="Buchanan P."/>
            <person name="Buyck B."/>
            <person name="Bense V."/>
            <person name="Catcheside P."/>
            <person name="Chovatia M."/>
            <person name="Cooper J."/>
            <person name="Damon W."/>
            <person name="Desjardin D."/>
            <person name="Finy P."/>
            <person name="Geml J."/>
            <person name="Haridas S."/>
            <person name="Hughes K."/>
            <person name="Justo A."/>
            <person name="Karasinski D."/>
            <person name="Kautmanova I."/>
            <person name="Kiss B."/>
            <person name="Kocsube S."/>
            <person name="Kotiranta H."/>
            <person name="LaButti K.M."/>
            <person name="Lechner B.E."/>
            <person name="Liimatainen K."/>
            <person name="Lipzen A."/>
            <person name="Lukacs Z."/>
            <person name="Mihaltcheva S."/>
            <person name="Morgado L.N."/>
            <person name="Niskanen T."/>
            <person name="Noordeloos M.E."/>
            <person name="Ohm R.A."/>
            <person name="Ortiz-Santana B."/>
            <person name="Ovrebo C."/>
            <person name="Racz N."/>
            <person name="Riley R."/>
            <person name="Savchenko A."/>
            <person name="Shiryaev A."/>
            <person name="Soop K."/>
            <person name="Spirin V."/>
            <person name="Szebenyi C."/>
            <person name="Tomsovsky M."/>
            <person name="Tulloss R.E."/>
            <person name="Uehling J."/>
            <person name="Grigoriev I.V."/>
            <person name="Vagvolgyi C."/>
            <person name="Papp T."/>
            <person name="Martin F.M."/>
            <person name="Miettinen O."/>
            <person name="Hibbett D.S."/>
            <person name="Nagy L.G."/>
        </authorList>
    </citation>
    <scope>NUCLEOTIDE SEQUENCE [LARGE SCALE GENOMIC DNA]</scope>
    <source>
        <strain evidence="1 2">NL-1719</strain>
    </source>
</reference>
<evidence type="ECO:0000313" key="2">
    <source>
        <dbReference type="Proteomes" id="UP000308600"/>
    </source>
</evidence>